<evidence type="ECO:0000313" key="9">
    <source>
        <dbReference type="Proteomes" id="UP001174909"/>
    </source>
</evidence>
<evidence type="ECO:0000259" key="7">
    <source>
        <dbReference type="Pfam" id="PF11967"/>
    </source>
</evidence>
<gene>
    <name evidence="8" type="ORF">GBAR_LOCUS2184</name>
</gene>
<keyword evidence="9" id="KW-1185">Reference proteome</keyword>
<dbReference type="InterPro" id="IPR037278">
    <property type="entry name" value="ARFGAP/RecO"/>
</dbReference>
<keyword evidence="4" id="KW-0233">DNA recombination</keyword>
<dbReference type="InterPro" id="IPR042242">
    <property type="entry name" value="RecO_C"/>
</dbReference>
<keyword evidence="3" id="KW-0227">DNA damage</keyword>
<dbReference type="NCBIfam" id="TIGR00613">
    <property type="entry name" value="reco"/>
    <property type="match status" value="1"/>
</dbReference>
<dbReference type="Gene3D" id="2.40.50.140">
    <property type="entry name" value="Nucleic acid-binding proteins"/>
    <property type="match status" value="1"/>
</dbReference>
<protein>
    <recommendedName>
        <fullName evidence="2">DNA repair protein RecO</fullName>
    </recommendedName>
    <alternativeName>
        <fullName evidence="6">Recombination protein O</fullName>
    </alternativeName>
</protein>
<name>A0AA35W2J0_GEOBA</name>
<sequence>MPAPRTYRAEALVLKNAPFGEADLLVTLFTREAGKVRAVAKGARRATAKLVGHLEPLTVTRLALSRGRTLDVINQAETLESFALVKANLTAVTKGLQVAELVDGFGSEESPNEPLYGLSLATLAAIGRSPDAELPLLYFHLHLLSVSGLMPELQDCVECRREIEPERHRYSADGGGVFCPDCTPHQSGLRPLSVRALKVLRLLARSQPTALPTLHLDASLTQELRTTLTGTVQYWLDKEIRTNSFLNHLARTERTGTARG</sequence>
<evidence type="ECO:0000256" key="1">
    <source>
        <dbReference type="ARBA" id="ARBA00007452"/>
    </source>
</evidence>
<dbReference type="PANTHER" id="PTHR33991">
    <property type="entry name" value="DNA REPAIR PROTEIN RECO"/>
    <property type="match status" value="1"/>
</dbReference>
<reference evidence="8" key="1">
    <citation type="submission" date="2023-03" db="EMBL/GenBank/DDBJ databases">
        <authorList>
            <person name="Steffen K."/>
            <person name="Cardenas P."/>
        </authorList>
    </citation>
    <scope>NUCLEOTIDE SEQUENCE</scope>
</reference>
<dbReference type="InterPro" id="IPR022572">
    <property type="entry name" value="DNA_rep/recomb_RecO_N"/>
</dbReference>
<dbReference type="InterPro" id="IPR012340">
    <property type="entry name" value="NA-bd_OB-fold"/>
</dbReference>
<dbReference type="SUPFAM" id="SSF50249">
    <property type="entry name" value="Nucleic acid-binding proteins"/>
    <property type="match status" value="1"/>
</dbReference>
<accession>A0AA35W2J0</accession>
<evidence type="ECO:0000256" key="2">
    <source>
        <dbReference type="ARBA" id="ARBA00021310"/>
    </source>
</evidence>
<dbReference type="SUPFAM" id="SSF57863">
    <property type="entry name" value="ArfGap/RecO-like zinc finger"/>
    <property type="match status" value="1"/>
</dbReference>
<evidence type="ECO:0000256" key="5">
    <source>
        <dbReference type="ARBA" id="ARBA00023204"/>
    </source>
</evidence>
<dbReference type="PANTHER" id="PTHR33991:SF1">
    <property type="entry name" value="DNA REPAIR PROTEIN RECO"/>
    <property type="match status" value="1"/>
</dbReference>
<comment type="caution">
    <text evidence="8">The sequence shown here is derived from an EMBL/GenBank/DDBJ whole genome shotgun (WGS) entry which is preliminary data.</text>
</comment>
<dbReference type="Pfam" id="PF02565">
    <property type="entry name" value="RecO_C"/>
    <property type="match status" value="1"/>
</dbReference>
<dbReference type="Gene3D" id="1.20.1440.120">
    <property type="entry name" value="Recombination protein O, C-terminal domain"/>
    <property type="match status" value="1"/>
</dbReference>
<dbReference type="EMBL" id="CASHTH010000317">
    <property type="protein sequence ID" value="CAI7997567.1"/>
    <property type="molecule type" value="Genomic_DNA"/>
</dbReference>
<dbReference type="Pfam" id="PF11967">
    <property type="entry name" value="RecO_N"/>
    <property type="match status" value="1"/>
</dbReference>
<dbReference type="HAMAP" id="MF_00201">
    <property type="entry name" value="RecO"/>
    <property type="match status" value="1"/>
</dbReference>
<evidence type="ECO:0000256" key="6">
    <source>
        <dbReference type="ARBA" id="ARBA00033409"/>
    </source>
</evidence>
<keyword evidence="5" id="KW-0234">DNA repair</keyword>
<dbReference type="InterPro" id="IPR003717">
    <property type="entry name" value="RecO"/>
</dbReference>
<dbReference type="AlphaFoldDB" id="A0AA35W2J0"/>
<evidence type="ECO:0000313" key="8">
    <source>
        <dbReference type="EMBL" id="CAI7997567.1"/>
    </source>
</evidence>
<comment type="similarity">
    <text evidence="1">Belongs to the RecO family.</text>
</comment>
<dbReference type="GO" id="GO:0006310">
    <property type="term" value="P:DNA recombination"/>
    <property type="evidence" value="ECO:0007669"/>
    <property type="project" value="UniProtKB-KW"/>
</dbReference>
<evidence type="ECO:0000256" key="4">
    <source>
        <dbReference type="ARBA" id="ARBA00023172"/>
    </source>
</evidence>
<feature type="domain" description="DNA replication/recombination mediator RecO N-terminal" evidence="7">
    <location>
        <begin position="6"/>
        <end position="82"/>
    </location>
</feature>
<proteinExistence type="inferred from homology"/>
<evidence type="ECO:0000256" key="3">
    <source>
        <dbReference type="ARBA" id="ARBA00022763"/>
    </source>
</evidence>
<dbReference type="Proteomes" id="UP001174909">
    <property type="component" value="Unassembled WGS sequence"/>
</dbReference>
<organism evidence="8 9">
    <name type="scientific">Geodia barretti</name>
    <name type="common">Barrett's horny sponge</name>
    <dbReference type="NCBI Taxonomy" id="519541"/>
    <lineage>
        <taxon>Eukaryota</taxon>
        <taxon>Metazoa</taxon>
        <taxon>Porifera</taxon>
        <taxon>Demospongiae</taxon>
        <taxon>Heteroscleromorpha</taxon>
        <taxon>Tetractinellida</taxon>
        <taxon>Astrophorina</taxon>
        <taxon>Geodiidae</taxon>
        <taxon>Geodia</taxon>
    </lineage>
</organism>
<dbReference type="GO" id="GO:0006302">
    <property type="term" value="P:double-strand break repair"/>
    <property type="evidence" value="ECO:0007669"/>
    <property type="project" value="TreeGrafter"/>
</dbReference>